<gene>
    <name evidence="1" type="ORF">QWY14_12575</name>
</gene>
<organism evidence="1 2">
    <name type="scientific">Planococcus shixiaomingii</name>
    <dbReference type="NCBI Taxonomy" id="3058393"/>
    <lineage>
        <taxon>Bacteria</taxon>
        <taxon>Bacillati</taxon>
        <taxon>Bacillota</taxon>
        <taxon>Bacilli</taxon>
        <taxon>Bacillales</taxon>
        <taxon>Caryophanaceae</taxon>
        <taxon>Planococcus</taxon>
    </lineage>
</organism>
<accession>A0ABT8N428</accession>
<dbReference type="EMBL" id="JAUJWV010000002">
    <property type="protein sequence ID" value="MDN7242641.1"/>
    <property type="molecule type" value="Genomic_DNA"/>
</dbReference>
<dbReference type="Pfam" id="PF13671">
    <property type="entry name" value="AAA_33"/>
    <property type="match status" value="1"/>
</dbReference>
<keyword evidence="1" id="KW-0547">Nucleotide-binding</keyword>
<name>A0ABT8N428_9BACL</name>
<protein>
    <submittedName>
        <fullName evidence="1">ATP-binding protein</fullName>
    </submittedName>
</protein>
<dbReference type="PANTHER" id="PTHR37807">
    <property type="entry name" value="OS07G0160300 PROTEIN"/>
    <property type="match status" value="1"/>
</dbReference>
<reference evidence="1 2" key="1">
    <citation type="submission" date="2023-06" db="EMBL/GenBank/DDBJ databases">
        <title>Novel species in genus Planococcus.</title>
        <authorList>
            <person name="Ning S."/>
        </authorList>
    </citation>
    <scope>NUCLEOTIDE SEQUENCE [LARGE SCALE GENOMIC DNA]</scope>
    <source>
        <strain evidence="1 2">N028</strain>
    </source>
</reference>
<keyword evidence="1" id="KW-0067">ATP-binding</keyword>
<dbReference type="RefSeq" id="WP_301724191.1">
    <property type="nucleotide sequence ID" value="NZ_JAUJWV010000002.1"/>
</dbReference>
<dbReference type="Gene3D" id="3.40.50.300">
    <property type="entry name" value="P-loop containing nucleotide triphosphate hydrolases"/>
    <property type="match status" value="1"/>
</dbReference>
<keyword evidence="2" id="KW-1185">Reference proteome</keyword>
<dbReference type="InterPro" id="IPR027417">
    <property type="entry name" value="P-loop_NTPase"/>
</dbReference>
<evidence type="ECO:0000313" key="2">
    <source>
        <dbReference type="Proteomes" id="UP001172055"/>
    </source>
</evidence>
<evidence type="ECO:0000313" key="1">
    <source>
        <dbReference type="EMBL" id="MDN7242641.1"/>
    </source>
</evidence>
<dbReference type="GO" id="GO:0005524">
    <property type="term" value="F:ATP binding"/>
    <property type="evidence" value="ECO:0007669"/>
    <property type="project" value="UniProtKB-KW"/>
</dbReference>
<dbReference type="Proteomes" id="UP001172055">
    <property type="component" value="Unassembled WGS sequence"/>
</dbReference>
<sequence>MFFLQMAGFPGSGKSTLAHSVAKRTGAVIVDHDVVKSALLESLEAQGVNPQTAGKISYGIDWSLIDFHLSLGHSVIFDSPCLYAEMLGKGMRLAEKYNANYKYVECYLNDFQIINERLKKRKRKISQIPEVLSEKVFSVAVDSSERPLNIEHVVVDSSKAMEVYLDEVMEYVLKNEIEK</sequence>
<dbReference type="PANTHER" id="PTHR37807:SF3">
    <property type="entry name" value="OS07G0160300 PROTEIN"/>
    <property type="match status" value="1"/>
</dbReference>
<comment type="caution">
    <text evidence="1">The sequence shown here is derived from an EMBL/GenBank/DDBJ whole genome shotgun (WGS) entry which is preliminary data.</text>
</comment>
<dbReference type="SUPFAM" id="SSF52540">
    <property type="entry name" value="P-loop containing nucleoside triphosphate hydrolases"/>
    <property type="match status" value="1"/>
</dbReference>
<proteinExistence type="predicted"/>